<dbReference type="AlphaFoldDB" id="A0A3S0RAT5"/>
<protein>
    <submittedName>
        <fullName evidence="1">Uncharacterized protein</fullName>
    </submittedName>
</protein>
<organism evidence="1 2">
    <name type="scientific">Azospirillum griseum</name>
    <dbReference type="NCBI Taxonomy" id="2496639"/>
    <lineage>
        <taxon>Bacteria</taxon>
        <taxon>Pseudomonadati</taxon>
        <taxon>Pseudomonadota</taxon>
        <taxon>Alphaproteobacteria</taxon>
        <taxon>Rhodospirillales</taxon>
        <taxon>Azospirillaceae</taxon>
        <taxon>Azospirillum</taxon>
    </lineage>
</organism>
<dbReference type="Proteomes" id="UP000277007">
    <property type="component" value="Unassembled WGS sequence"/>
</dbReference>
<sequence length="177" mass="20087">MEDQENDLSVTDGVPPDELADYTMWRARVQGTNISEKTLLATDYLNHFNEIVMLIEMIPDMPDMLEECQIWQPKSYAEHFQDSGFSDKLLAIEAYSHVPSKFRLPFEDTITQAHQVIARTLERVATDIQGGDPDKLRADCQTSVAMIHRIIQVANGIIHGAAHVMEQGEIDLYLREA</sequence>
<name>A0A3S0RAT5_9PROT</name>
<dbReference type="EMBL" id="RXMA01000004">
    <property type="protein sequence ID" value="RTR22532.1"/>
    <property type="molecule type" value="Genomic_DNA"/>
</dbReference>
<reference evidence="1 2" key="1">
    <citation type="submission" date="2018-12" db="EMBL/GenBank/DDBJ databases">
        <authorList>
            <person name="Yang Y."/>
        </authorList>
    </citation>
    <scope>NUCLEOTIDE SEQUENCE [LARGE SCALE GENOMIC DNA]</scope>
    <source>
        <strain evidence="1 2">L-25-5w-1</strain>
    </source>
</reference>
<gene>
    <name evidence="1" type="ORF">EJ903_06870</name>
</gene>
<dbReference type="OrthoDB" id="7172864at2"/>
<comment type="caution">
    <text evidence="1">The sequence shown here is derived from an EMBL/GenBank/DDBJ whole genome shotgun (WGS) entry which is preliminary data.</text>
</comment>
<accession>A0A3S0RAT5</accession>
<keyword evidence="2" id="KW-1185">Reference proteome</keyword>
<evidence type="ECO:0000313" key="2">
    <source>
        <dbReference type="Proteomes" id="UP000277007"/>
    </source>
</evidence>
<dbReference type="RefSeq" id="WP_126613436.1">
    <property type="nucleotide sequence ID" value="NZ_JBHUCY010000053.1"/>
</dbReference>
<proteinExistence type="predicted"/>
<evidence type="ECO:0000313" key="1">
    <source>
        <dbReference type="EMBL" id="RTR22532.1"/>
    </source>
</evidence>